<dbReference type="EMBL" id="JASBWS010000033">
    <property type="protein sequence ID" value="KAJ9108176.1"/>
    <property type="molecule type" value="Genomic_DNA"/>
</dbReference>
<evidence type="ECO:0000313" key="2">
    <source>
        <dbReference type="Proteomes" id="UP001230649"/>
    </source>
</evidence>
<name>A0ACC2WBE1_9TREE</name>
<reference evidence="1" key="1">
    <citation type="submission" date="2023-04" db="EMBL/GenBank/DDBJ databases">
        <title>Draft Genome sequencing of Naganishia species isolated from polar environments using Oxford Nanopore Technology.</title>
        <authorList>
            <person name="Leo P."/>
            <person name="Venkateswaran K."/>
        </authorList>
    </citation>
    <scope>NUCLEOTIDE SEQUENCE</scope>
    <source>
        <strain evidence="1">MNA-CCFEE 5262</strain>
    </source>
</reference>
<gene>
    <name evidence="1" type="ORF">QFC20_003538</name>
</gene>
<evidence type="ECO:0000313" key="1">
    <source>
        <dbReference type="EMBL" id="KAJ9108176.1"/>
    </source>
</evidence>
<dbReference type="Proteomes" id="UP001230649">
    <property type="component" value="Unassembled WGS sequence"/>
</dbReference>
<organism evidence="1 2">
    <name type="scientific">Naganishia adeliensis</name>
    <dbReference type="NCBI Taxonomy" id="92952"/>
    <lineage>
        <taxon>Eukaryota</taxon>
        <taxon>Fungi</taxon>
        <taxon>Dikarya</taxon>
        <taxon>Basidiomycota</taxon>
        <taxon>Agaricomycotina</taxon>
        <taxon>Tremellomycetes</taxon>
        <taxon>Filobasidiales</taxon>
        <taxon>Filobasidiaceae</taxon>
        <taxon>Naganishia</taxon>
    </lineage>
</organism>
<keyword evidence="2" id="KW-1185">Reference proteome</keyword>
<sequence length="429" mass="47761">MQSIKRTLSPITFDAHVEDDTRKKVFTPGELVAGVVRIKKDDVGDVKQAWVELVGEQMTQYGDKLFNPDLRPYQRMEKTFFNIRQDLPASEGVMGDWAYYNFSVRIPDSDRYVPAGSTEGAGDGKPLPPSLVVQPGNAKHSLQPVAYNRYYVRVCVESQGHLGRTTSQTLPFLLLPLGTNPPVPAAPWTDASAERSPHAPAEWTRYRPKEVWKIGNGEKASGGFLKGLLKRKEGEDKGKTEVRVVLSVPGVPTWPRNQPIPFHLRITTTNTTFDLSAIAINFQLFQKIRVVAKGMFEDHDAVRHSSEVEEVRKGREGKHAREEFEVEVMRDWVGLPEKNEALEGEITRVVEGTFRVGMMPSFVNGGLSCKYGLKLELLSLSRISSQVFSLLQPVISSGLRGGLPAYEEAEGLVPPAYWDVQVDGDEKSG</sequence>
<proteinExistence type="predicted"/>
<protein>
    <submittedName>
        <fullName evidence="1">Uncharacterized protein</fullName>
    </submittedName>
</protein>
<comment type="caution">
    <text evidence="1">The sequence shown here is derived from an EMBL/GenBank/DDBJ whole genome shotgun (WGS) entry which is preliminary data.</text>
</comment>
<accession>A0ACC2WBE1</accession>